<feature type="compositionally biased region" description="Polar residues" evidence="6">
    <location>
        <begin position="662"/>
        <end position="674"/>
    </location>
</feature>
<dbReference type="InterPro" id="IPR048491">
    <property type="entry name" value="XMAP215_CLASP_TOG"/>
</dbReference>
<dbReference type="InterPro" id="IPR024395">
    <property type="entry name" value="CLASP_N_dom"/>
</dbReference>
<dbReference type="PANTHER" id="PTHR21567">
    <property type="entry name" value="CLASP"/>
    <property type="match status" value="1"/>
</dbReference>
<dbReference type="Pfam" id="PF21041">
    <property type="entry name" value="XMAP215_CLASP_TOG"/>
    <property type="match status" value="1"/>
</dbReference>
<dbReference type="SMART" id="SM01349">
    <property type="entry name" value="TOG"/>
    <property type="match status" value="2"/>
</dbReference>
<dbReference type="Ensembl" id="ENSPFOT00000030311.1">
    <property type="protein sequence ID" value="ENSPFOP00000023644.1"/>
    <property type="gene ID" value="ENSPFOG00000008615.2"/>
</dbReference>
<keyword evidence="9" id="KW-1185">Reference proteome</keyword>
<feature type="repeat" description="HEAT" evidence="5">
    <location>
        <begin position="163"/>
        <end position="201"/>
    </location>
</feature>
<evidence type="ECO:0000313" key="9">
    <source>
        <dbReference type="Proteomes" id="UP000028760"/>
    </source>
</evidence>
<dbReference type="AlphaFoldDB" id="A0A096LWV3"/>
<feature type="region of interest" description="Disordered" evidence="6">
    <location>
        <begin position="732"/>
        <end position="759"/>
    </location>
</feature>
<reference evidence="8" key="3">
    <citation type="submission" date="2025-09" db="UniProtKB">
        <authorList>
            <consortium name="Ensembl"/>
        </authorList>
    </citation>
    <scope>IDENTIFICATION</scope>
</reference>
<dbReference type="Gene3D" id="1.25.10.10">
    <property type="entry name" value="Leucine-rich Repeat Variant"/>
    <property type="match status" value="3"/>
</dbReference>
<reference evidence="9" key="1">
    <citation type="submission" date="2013-10" db="EMBL/GenBank/DDBJ databases">
        <authorList>
            <person name="Schartl M."/>
            <person name="Warren W."/>
        </authorList>
    </citation>
    <scope>NUCLEOTIDE SEQUENCE [LARGE SCALE GENOMIC DNA]</scope>
    <source>
        <strain evidence="9">female</strain>
    </source>
</reference>
<feature type="domain" description="TOG" evidence="7">
    <location>
        <begin position="2"/>
        <end position="227"/>
    </location>
</feature>
<dbReference type="GO" id="GO:0005876">
    <property type="term" value="C:spindle microtubule"/>
    <property type="evidence" value="ECO:0007669"/>
    <property type="project" value="TreeGrafter"/>
</dbReference>
<evidence type="ECO:0000259" key="7">
    <source>
        <dbReference type="SMART" id="SM01349"/>
    </source>
</evidence>
<reference evidence="8" key="2">
    <citation type="submission" date="2025-08" db="UniProtKB">
        <authorList>
            <consortium name="Ensembl"/>
        </authorList>
    </citation>
    <scope>IDENTIFICATION</scope>
</reference>
<feature type="region of interest" description="Disordered" evidence="6">
    <location>
        <begin position="537"/>
        <end position="562"/>
    </location>
</feature>
<dbReference type="GO" id="GO:0072686">
    <property type="term" value="C:mitotic spindle"/>
    <property type="evidence" value="ECO:0007669"/>
    <property type="project" value="TreeGrafter"/>
</dbReference>
<dbReference type="GO" id="GO:0005881">
    <property type="term" value="C:cytoplasmic microtubule"/>
    <property type="evidence" value="ECO:0007669"/>
    <property type="project" value="TreeGrafter"/>
</dbReference>
<feature type="compositionally biased region" description="Low complexity" evidence="6">
    <location>
        <begin position="740"/>
        <end position="754"/>
    </location>
</feature>
<dbReference type="GO" id="GO:0040001">
    <property type="term" value="P:establishment of mitotic spindle localization"/>
    <property type="evidence" value="ECO:0007669"/>
    <property type="project" value="TreeGrafter"/>
</dbReference>
<dbReference type="EMBL" id="AYCK01002739">
    <property type="status" value="NOT_ANNOTATED_CDS"/>
    <property type="molecule type" value="Genomic_DNA"/>
</dbReference>
<dbReference type="InterPro" id="IPR011989">
    <property type="entry name" value="ARM-like"/>
</dbReference>
<evidence type="ECO:0000313" key="8">
    <source>
        <dbReference type="Ensembl" id="ENSPFOP00000023644.1"/>
    </source>
</evidence>
<feature type="region of interest" description="Disordered" evidence="6">
    <location>
        <begin position="642"/>
        <end position="681"/>
    </location>
</feature>
<feature type="compositionally biased region" description="Polar residues" evidence="6">
    <location>
        <begin position="581"/>
        <end position="593"/>
    </location>
</feature>
<dbReference type="SUPFAM" id="SSF48371">
    <property type="entry name" value="ARM repeat"/>
    <property type="match status" value="1"/>
</dbReference>
<dbReference type="FunFam" id="1.25.10.10:FF:000005">
    <property type="entry name" value="CLIP-associating protein 1 isoform 2"/>
    <property type="match status" value="1"/>
</dbReference>
<feature type="region of interest" description="Disordered" evidence="6">
    <location>
        <begin position="231"/>
        <end position="285"/>
    </location>
</feature>
<feature type="domain" description="TOG" evidence="7">
    <location>
        <begin position="311"/>
        <end position="541"/>
    </location>
</feature>
<feature type="region of interest" description="Disordered" evidence="6">
    <location>
        <begin position="574"/>
        <end position="628"/>
    </location>
</feature>
<organism evidence="8 9">
    <name type="scientific">Poecilia formosa</name>
    <name type="common">Amazon molly</name>
    <name type="synonym">Limia formosa</name>
    <dbReference type="NCBI Taxonomy" id="48698"/>
    <lineage>
        <taxon>Eukaryota</taxon>
        <taxon>Metazoa</taxon>
        <taxon>Chordata</taxon>
        <taxon>Craniata</taxon>
        <taxon>Vertebrata</taxon>
        <taxon>Euteleostomi</taxon>
        <taxon>Actinopterygii</taxon>
        <taxon>Neopterygii</taxon>
        <taxon>Teleostei</taxon>
        <taxon>Neoteleostei</taxon>
        <taxon>Acanthomorphata</taxon>
        <taxon>Ovalentaria</taxon>
        <taxon>Atherinomorphae</taxon>
        <taxon>Cyprinodontiformes</taxon>
        <taxon>Poeciliidae</taxon>
        <taxon>Poeciliinae</taxon>
        <taxon>Poecilia</taxon>
    </lineage>
</organism>
<keyword evidence="4" id="KW-0206">Cytoskeleton</keyword>
<dbReference type="GO" id="GO:0090307">
    <property type="term" value="P:mitotic spindle assembly"/>
    <property type="evidence" value="ECO:0007669"/>
    <property type="project" value="TreeGrafter"/>
</dbReference>
<evidence type="ECO:0000256" key="6">
    <source>
        <dbReference type="SAM" id="MobiDB-lite"/>
    </source>
</evidence>
<evidence type="ECO:0000256" key="2">
    <source>
        <dbReference type="ARBA" id="ARBA00022490"/>
    </source>
</evidence>
<dbReference type="GO" id="GO:0031110">
    <property type="term" value="P:regulation of microtubule polymerization or depolymerization"/>
    <property type="evidence" value="ECO:0007669"/>
    <property type="project" value="UniProtKB-ARBA"/>
</dbReference>
<evidence type="ECO:0000256" key="4">
    <source>
        <dbReference type="ARBA" id="ARBA00023212"/>
    </source>
</evidence>
<protein>
    <submittedName>
        <fullName evidence="8">Cytoplasmic linker associated protein 2</fullName>
    </submittedName>
</protein>
<proteinExistence type="predicted"/>
<dbReference type="GO" id="GO:1902903">
    <property type="term" value="P:regulation of supramolecular fiber organization"/>
    <property type="evidence" value="ECO:0007669"/>
    <property type="project" value="UniProtKB-ARBA"/>
</dbReference>
<dbReference type="GO" id="GO:0008017">
    <property type="term" value="F:microtubule binding"/>
    <property type="evidence" value="ECO:0007669"/>
    <property type="project" value="TreeGrafter"/>
</dbReference>
<feature type="compositionally biased region" description="Low complexity" evidence="6">
    <location>
        <begin position="265"/>
        <end position="274"/>
    </location>
</feature>
<accession>A0A096LWV3</accession>
<dbReference type="InterPro" id="IPR034085">
    <property type="entry name" value="TOG"/>
</dbReference>
<sequence length="862" mass="95143">MDYFYQQVLQKDVTRRLQVGQDLIDYLNDPDRSPDVEQDKPRLDKTIDELTGWINSSNFKVALLGIDICGAFVDRLGERFKGYLGTVLPALVDRLGDGKDQVRENSQALILRLMEQTASPMNVWERLTPSFKHKNFRSREGICLCLSATLGTYGAQPLSLSKLVPHLCSLTGDQNPQVREASITTLVDVYRHVGEKVRADLGKRGLPAARLQMIFARFDDALNSGNMALSPSHDRSFDDDDSVDGRSSSAQAAFKIPKVPKKAAESSAARRPSATSGKLPVSKESAGAVDEEDFIRAFTDVPPVQIYSTRDLEDNLNKIREICSDDKHDWDQRCNALKKIRSLLVAGAAGYDCFYQHLRLLDGAFKLSAKDLRSQVVREACITVAHLSSVLGNKFDHGAEAIVPVLFNLIPNCAKIMATSGVSAIRIIIRHTHVPRLIPLITSNCTSKSVAVRRRCYYFLDLLLQEWQTHSLEKHTAVLVESIKKGIRDADSEARVEARKTYWGLRNHFPGEADALYNSLESSYQRTLQSCLKSSGSVASLPQSDRSSSSSQESLNRPLTSKWSAAPGRVVSAGRVRAKQPLSTASTVSSQVDSRGRSRTKMVSQSQRSQSANPVGEAGSRSGSPGRVLTTTALSTMSSGAHRVLGGATGDGHRRSRIPRSQGCSRDSSPTRLSVGSGFGISQSSRLSSSVSAMRVLNTGSDVEEALADALLLGDMRSKKKPARRRYENYNMYSDDDANSDASSACSERSYSSRNGGAIPTYMRQTEDVAEVLNRCASANWSERKEGLLGLQALLKNQRTLRLMEGFRLNLFSLLKCTQHFVRVFSMFLETLVDFILVHKDDLQDWLFVLLTQLLKKMGADL</sequence>
<dbReference type="GO" id="GO:0045180">
    <property type="term" value="C:basal cortex"/>
    <property type="evidence" value="ECO:0007669"/>
    <property type="project" value="TreeGrafter"/>
</dbReference>
<feature type="compositionally biased region" description="Polar residues" evidence="6">
    <location>
        <begin position="601"/>
        <end position="613"/>
    </location>
</feature>
<evidence type="ECO:0000256" key="1">
    <source>
        <dbReference type="ARBA" id="ARBA00004245"/>
    </source>
</evidence>
<feature type="compositionally biased region" description="Low complexity" evidence="6">
    <location>
        <begin position="540"/>
        <end position="558"/>
    </location>
</feature>
<dbReference type="PROSITE" id="PS50077">
    <property type="entry name" value="HEAT_REPEAT"/>
    <property type="match status" value="1"/>
</dbReference>
<dbReference type="GeneTree" id="ENSGT00940000155574"/>
<dbReference type="InterPro" id="IPR021133">
    <property type="entry name" value="HEAT_type_2"/>
</dbReference>
<dbReference type="EMBL" id="AYCK01002738">
    <property type="status" value="NOT_ANNOTATED_CDS"/>
    <property type="molecule type" value="Genomic_DNA"/>
</dbReference>
<name>A0A096LWV3_POEFO</name>
<dbReference type="Proteomes" id="UP000028760">
    <property type="component" value="Unassembled WGS sequence"/>
</dbReference>
<evidence type="ECO:0000256" key="5">
    <source>
        <dbReference type="PROSITE-ProRule" id="PRU00103"/>
    </source>
</evidence>
<dbReference type="PANTHER" id="PTHR21567:SF30">
    <property type="entry name" value="CLIP-ASSOCIATING PROTEIN 2"/>
    <property type="match status" value="1"/>
</dbReference>
<dbReference type="InterPro" id="IPR016024">
    <property type="entry name" value="ARM-type_fold"/>
</dbReference>
<dbReference type="EMBL" id="AYCK01002740">
    <property type="status" value="NOT_ANNOTATED_CDS"/>
    <property type="molecule type" value="Genomic_DNA"/>
</dbReference>
<comment type="subcellular location">
    <subcellularLocation>
        <location evidence="1">Cytoplasm</location>
        <location evidence="1">Cytoskeleton</location>
    </subcellularLocation>
</comment>
<dbReference type="GO" id="GO:0000776">
    <property type="term" value="C:kinetochore"/>
    <property type="evidence" value="ECO:0007669"/>
    <property type="project" value="TreeGrafter"/>
</dbReference>
<evidence type="ECO:0000256" key="3">
    <source>
        <dbReference type="ARBA" id="ARBA00022737"/>
    </source>
</evidence>
<dbReference type="GO" id="GO:0005815">
    <property type="term" value="C:microtubule organizing center"/>
    <property type="evidence" value="ECO:0007669"/>
    <property type="project" value="TreeGrafter"/>
</dbReference>
<dbReference type="Pfam" id="PF12348">
    <property type="entry name" value="CLASP_N"/>
    <property type="match status" value="1"/>
</dbReference>
<keyword evidence="3" id="KW-0677">Repeat</keyword>
<keyword evidence="2" id="KW-0963">Cytoplasm</keyword>